<feature type="signal peptide" evidence="2">
    <location>
        <begin position="1"/>
        <end position="35"/>
    </location>
</feature>
<proteinExistence type="predicted"/>
<keyword evidence="2" id="KW-0732">Signal</keyword>
<evidence type="ECO:0000313" key="3">
    <source>
        <dbReference type="EMBL" id="MFD0887270.1"/>
    </source>
</evidence>
<sequence>MRAKSITSARRTARPLAALSGAALALFLTAQGAGAATPVSPGDPSSAAPPGDAKNVSPPENFANATPPEAQAVFAEQGRAAGLTEEQIVTLQNSANLYLFTMGGSRQVALNKVVIDGKADVLIALPDEDAPRDLSPETGLAAGCSTSGAAYRHFCAYKRPDFKGTAIDMYSCDRYDLSSYTGPGSWDNNQTRKTTARMYDPSGRLIYITPPAHSWDRNGDWTHVRTVKNC</sequence>
<evidence type="ECO:0008006" key="5">
    <source>
        <dbReference type="Google" id="ProtNLM"/>
    </source>
</evidence>
<comment type="caution">
    <text evidence="3">The sequence shown here is derived from an EMBL/GenBank/DDBJ whole genome shotgun (WGS) entry which is preliminary data.</text>
</comment>
<evidence type="ECO:0000313" key="4">
    <source>
        <dbReference type="Proteomes" id="UP001597024"/>
    </source>
</evidence>
<dbReference type="Proteomes" id="UP001597024">
    <property type="component" value="Unassembled WGS sequence"/>
</dbReference>
<dbReference type="EMBL" id="JBHTHX010000871">
    <property type="protein sequence ID" value="MFD0887270.1"/>
    <property type="molecule type" value="Genomic_DNA"/>
</dbReference>
<name>A0ABW3DX01_9ACTN</name>
<feature type="region of interest" description="Disordered" evidence="1">
    <location>
        <begin position="35"/>
        <end position="65"/>
    </location>
</feature>
<reference evidence="4" key="1">
    <citation type="journal article" date="2019" name="Int. J. Syst. Evol. Microbiol.">
        <title>The Global Catalogue of Microorganisms (GCM) 10K type strain sequencing project: providing services to taxonomists for standard genome sequencing and annotation.</title>
        <authorList>
            <consortium name="The Broad Institute Genomics Platform"/>
            <consortium name="The Broad Institute Genome Sequencing Center for Infectious Disease"/>
            <person name="Wu L."/>
            <person name="Ma J."/>
        </authorList>
    </citation>
    <scope>NUCLEOTIDE SEQUENCE [LARGE SCALE GENOMIC DNA]</scope>
    <source>
        <strain evidence="4">CCUG 62974</strain>
    </source>
</reference>
<feature type="chain" id="PRO_5046793405" description="Secreted protein" evidence="2">
    <location>
        <begin position="36"/>
        <end position="230"/>
    </location>
</feature>
<organism evidence="3 4">
    <name type="scientific">Streptosporangium algeriense</name>
    <dbReference type="NCBI Taxonomy" id="1682748"/>
    <lineage>
        <taxon>Bacteria</taxon>
        <taxon>Bacillati</taxon>
        <taxon>Actinomycetota</taxon>
        <taxon>Actinomycetes</taxon>
        <taxon>Streptosporangiales</taxon>
        <taxon>Streptosporangiaceae</taxon>
        <taxon>Streptosporangium</taxon>
    </lineage>
</organism>
<protein>
    <recommendedName>
        <fullName evidence="5">Secreted protein</fullName>
    </recommendedName>
</protein>
<gene>
    <name evidence="3" type="ORF">ACFQ08_22230</name>
</gene>
<feature type="compositionally biased region" description="Low complexity" evidence="1">
    <location>
        <begin position="40"/>
        <end position="53"/>
    </location>
</feature>
<accession>A0ABW3DX01</accession>
<keyword evidence="4" id="KW-1185">Reference proteome</keyword>
<evidence type="ECO:0000256" key="2">
    <source>
        <dbReference type="SAM" id="SignalP"/>
    </source>
</evidence>
<evidence type="ECO:0000256" key="1">
    <source>
        <dbReference type="SAM" id="MobiDB-lite"/>
    </source>
</evidence>